<dbReference type="AlphaFoldDB" id="A0A0P4RER6"/>
<evidence type="ECO:0000256" key="2">
    <source>
        <dbReference type="ARBA" id="ARBA00022450"/>
    </source>
</evidence>
<dbReference type="GO" id="GO:0008610">
    <property type="term" value="P:lipid biosynthetic process"/>
    <property type="evidence" value="ECO:0007669"/>
    <property type="project" value="UniProtKB-ARBA"/>
</dbReference>
<evidence type="ECO:0000313" key="5">
    <source>
        <dbReference type="EMBL" id="GAO11285.1"/>
    </source>
</evidence>
<reference evidence="6" key="1">
    <citation type="submission" date="2014-09" db="EMBL/GenBank/DDBJ databases">
        <title>Whole genome shotgun sequence of Streptomyces sp. NBRC 110027.</title>
        <authorList>
            <person name="Komaki H."/>
            <person name="Ichikawa N."/>
            <person name="Katano-Makiyama Y."/>
            <person name="Hosoyama A."/>
            <person name="Hashimoto M."/>
            <person name="Uohara A."/>
            <person name="Kitahashi Y."/>
            <person name="Ohji S."/>
            <person name="Kimura A."/>
            <person name="Yamazoe A."/>
            <person name="Igarashi Y."/>
            <person name="Fujita N."/>
        </authorList>
    </citation>
    <scope>NUCLEOTIDE SEQUENCE [LARGE SCALE GENOMIC DNA]</scope>
    <source>
        <strain evidence="6">NBRC 110027</strain>
    </source>
</reference>
<dbReference type="Gene3D" id="3.30.559.30">
    <property type="entry name" value="Nonribosomal peptide synthetase, condensation domain"/>
    <property type="match status" value="1"/>
</dbReference>
<feature type="domain" description="Carrier" evidence="4">
    <location>
        <begin position="456"/>
        <end position="531"/>
    </location>
</feature>
<dbReference type="Pfam" id="PF00550">
    <property type="entry name" value="PP-binding"/>
    <property type="match status" value="1"/>
</dbReference>
<dbReference type="GO" id="GO:0044550">
    <property type="term" value="P:secondary metabolite biosynthetic process"/>
    <property type="evidence" value="ECO:0007669"/>
    <property type="project" value="TreeGrafter"/>
</dbReference>
<reference evidence="5 6" key="2">
    <citation type="journal article" date="2015" name="Stand. Genomic Sci.">
        <title>Draft genome sequence of marine-derived Streptomyces sp. TP-A0598, a producer of anti-MRSA antibiotic lydicamycins.</title>
        <authorList>
            <person name="Komaki H."/>
            <person name="Ichikawa N."/>
            <person name="Hosoyama A."/>
            <person name="Fujita N."/>
            <person name="Igarashi Y."/>
        </authorList>
    </citation>
    <scope>NUCLEOTIDE SEQUENCE [LARGE SCALE GENOMIC DNA]</scope>
    <source>
        <strain evidence="5 6">NBRC 110027</strain>
    </source>
</reference>
<dbReference type="InterPro" id="IPR009081">
    <property type="entry name" value="PP-bd_ACP"/>
</dbReference>
<evidence type="ECO:0000256" key="3">
    <source>
        <dbReference type="ARBA" id="ARBA00022553"/>
    </source>
</evidence>
<dbReference type="SUPFAM" id="SSF47336">
    <property type="entry name" value="ACP-like"/>
    <property type="match status" value="1"/>
</dbReference>
<dbReference type="GO" id="GO:0043041">
    <property type="term" value="P:amino acid activation for nonribosomal peptide biosynthetic process"/>
    <property type="evidence" value="ECO:0007669"/>
    <property type="project" value="TreeGrafter"/>
</dbReference>
<organism evidence="5 6">
    <name type="scientific">Streptomyces lydicamycinicus</name>
    <dbReference type="NCBI Taxonomy" id="1546107"/>
    <lineage>
        <taxon>Bacteria</taxon>
        <taxon>Bacillati</taxon>
        <taxon>Actinomycetota</taxon>
        <taxon>Actinomycetes</taxon>
        <taxon>Kitasatosporales</taxon>
        <taxon>Streptomycetaceae</taxon>
        <taxon>Streptomyces</taxon>
    </lineage>
</organism>
<dbReference type="GO" id="GO:0003824">
    <property type="term" value="F:catalytic activity"/>
    <property type="evidence" value="ECO:0007669"/>
    <property type="project" value="InterPro"/>
</dbReference>
<dbReference type="InterPro" id="IPR001242">
    <property type="entry name" value="Condensation_dom"/>
</dbReference>
<dbReference type="SMART" id="SM00823">
    <property type="entry name" value="PKS_PP"/>
    <property type="match status" value="1"/>
</dbReference>
<dbReference type="InterPro" id="IPR036736">
    <property type="entry name" value="ACP-like_sf"/>
</dbReference>
<comment type="cofactor">
    <cofactor evidence="1">
        <name>pantetheine 4'-phosphate</name>
        <dbReference type="ChEBI" id="CHEBI:47942"/>
    </cofactor>
</comment>
<comment type="caution">
    <text evidence="5">The sequence shown here is derived from an EMBL/GenBank/DDBJ whole genome shotgun (WGS) entry which is preliminary data.</text>
</comment>
<dbReference type="GO" id="GO:0017000">
    <property type="term" value="P:antibiotic biosynthetic process"/>
    <property type="evidence" value="ECO:0007669"/>
    <property type="project" value="UniProtKB-ARBA"/>
</dbReference>
<protein>
    <submittedName>
        <fullName evidence="5">Non-ribosomal peptide synthetase condensation domain protein</fullName>
    </submittedName>
</protein>
<proteinExistence type="predicted"/>
<dbReference type="GO" id="GO:0031177">
    <property type="term" value="F:phosphopantetheine binding"/>
    <property type="evidence" value="ECO:0007669"/>
    <property type="project" value="InterPro"/>
</dbReference>
<accession>A0A0P4RER6</accession>
<dbReference type="Gene3D" id="1.10.1200.10">
    <property type="entry name" value="ACP-like"/>
    <property type="match status" value="1"/>
</dbReference>
<dbReference type="EMBL" id="BBNO01000008">
    <property type="protein sequence ID" value="GAO11285.1"/>
    <property type="molecule type" value="Genomic_DNA"/>
</dbReference>
<dbReference type="InterPro" id="IPR020806">
    <property type="entry name" value="PKS_PP-bd"/>
</dbReference>
<dbReference type="Pfam" id="PF00668">
    <property type="entry name" value="Condensation"/>
    <property type="match status" value="1"/>
</dbReference>
<dbReference type="InterPro" id="IPR023213">
    <property type="entry name" value="CAT-like_dom_sf"/>
</dbReference>
<evidence type="ECO:0000259" key="4">
    <source>
        <dbReference type="PROSITE" id="PS50075"/>
    </source>
</evidence>
<keyword evidence="2" id="KW-0596">Phosphopantetheine</keyword>
<dbReference type="Gene3D" id="3.30.559.10">
    <property type="entry name" value="Chloramphenicol acetyltransferase-like domain"/>
    <property type="match status" value="1"/>
</dbReference>
<name>A0A0P4RER6_9ACTN</name>
<evidence type="ECO:0000256" key="1">
    <source>
        <dbReference type="ARBA" id="ARBA00001957"/>
    </source>
</evidence>
<dbReference type="PANTHER" id="PTHR45527">
    <property type="entry name" value="NONRIBOSOMAL PEPTIDE SYNTHETASE"/>
    <property type="match status" value="1"/>
</dbReference>
<dbReference type="PROSITE" id="PS50075">
    <property type="entry name" value="CARRIER"/>
    <property type="match status" value="1"/>
</dbReference>
<dbReference type="SUPFAM" id="SSF52777">
    <property type="entry name" value="CoA-dependent acyltransferases"/>
    <property type="match status" value="2"/>
</dbReference>
<keyword evidence="3" id="KW-0597">Phosphoprotein</keyword>
<dbReference type="PANTHER" id="PTHR45527:SF1">
    <property type="entry name" value="FATTY ACID SYNTHASE"/>
    <property type="match status" value="1"/>
</dbReference>
<dbReference type="Proteomes" id="UP000048965">
    <property type="component" value="Unassembled WGS sequence"/>
</dbReference>
<sequence length="556" mass="60707">MPPKGSALSAHNLPGTVWYEANPAQKGLWVLDQVEQLRVTNLIPAVVEFKGPIDHGLMVSAVQRVLERHPALRSRFRLDIQHRRVEYRTDGEPGEVGFIDAKAEGWAAEELNRLVDVLCWTPFDLGSEPPVRAEVIRVDPATTLFVLTVHHIVCDGWSRSLLMAEIATVYRALADGSEPVLSAPPHPSEVITMIRADELDERLPDAAERLRGAPIEVKLPFRRDTDDTSLAGDTMAVQFDEDLTKALLTAAGEEGCTPFMTVVALLAGTLARTGDQRDFLFAFGWPGRGDPAIADAIGMFMNTVMIRVTLDDTTTWRELLRNARIGAMEAFIDGDVPLDAVTAAVRPERDVIWPPLSTVLVNMAEVPGDMEIAPGVVGRLQPLPSLHMKYDLGLFVRLNEESGRERLELSVDYTKALYDRDAVSDFLADLRRYALALSHSLEETVTDPSAAEVDLSTPEARTELVRSLWKEVLNNDDVADDVSFFDVGGDSLLLIVLVERLTQATGRVVKTMDLFRAGTVRGHAELLAAPAADAASGSAGSARDRLLGAARAGGQD</sequence>
<gene>
    <name evidence="5" type="ORF">TPA0598_08_01960</name>
</gene>
<dbReference type="GO" id="GO:0005737">
    <property type="term" value="C:cytoplasm"/>
    <property type="evidence" value="ECO:0007669"/>
    <property type="project" value="TreeGrafter"/>
</dbReference>
<keyword evidence="6" id="KW-1185">Reference proteome</keyword>
<evidence type="ECO:0000313" key="6">
    <source>
        <dbReference type="Proteomes" id="UP000048965"/>
    </source>
</evidence>